<dbReference type="Proteomes" id="UP001500889">
    <property type="component" value="Chromosome O"/>
</dbReference>
<dbReference type="Pfam" id="PF06477">
    <property type="entry name" value="DUF1091"/>
    <property type="match status" value="1"/>
</dbReference>
<dbReference type="AlphaFoldDB" id="A0AAU9FAM1"/>
<evidence type="ECO:0000256" key="1">
    <source>
        <dbReference type="SAM" id="SignalP"/>
    </source>
</evidence>
<proteinExistence type="predicted"/>
<reference evidence="2 3" key="1">
    <citation type="submission" date="2024-02" db="EMBL/GenBank/DDBJ databases">
        <title>A chromosome-level genome assembly of Drosophila madeirensis, a fruit fly species endemic to Madeira island.</title>
        <authorList>
            <person name="Tomihara K."/>
            <person name="Llopart A."/>
            <person name="Yamamoto D."/>
        </authorList>
    </citation>
    <scope>NUCLEOTIDE SEQUENCE [LARGE SCALE GENOMIC DNA]</scope>
    <source>
        <strain evidence="2 3">RF1</strain>
    </source>
</reference>
<accession>A0AAU9FAM1</accession>
<feature type="chain" id="PRO_5043560718" evidence="1">
    <location>
        <begin position="20"/>
        <end position="200"/>
    </location>
</feature>
<dbReference type="SMART" id="SM00697">
    <property type="entry name" value="DM8"/>
    <property type="match status" value="1"/>
</dbReference>
<keyword evidence="1" id="KW-0732">Signal</keyword>
<keyword evidence="3" id="KW-1185">Reference proteome</keyword>
<evidence type="ECO:0000313" key="3">
    <source>
        <dbReference type="Proteomes" id="UP001500889"/>
    </source>
</evidence>
<feature type="signal peptide" evidence="1">
    <location>
        <begin position="1"/>
        <end position="19"/>
    </location>
</feature>
<gene>
    <name evidence="2" type="ORF">DMAD_10748</name>
</gene>
<dbReference type="PANTHER" id="PTHR20898:SF0">
    <property type="entry name" value="DAEDALUS ON 3-RELATED"/>
    <property type="match status" value="1"/>
</dbReference>
<sequence>MKLTRIGWLLAFVSLQVAGEESSFFDADPYEKRAIVSIRHIKVFGESRYMRVKTHIHEDRTHFDLNVRLVRELGSNHLVMNVKVRVKPDGRDKFVRLFELKRINFCGFLSEYNASPMLRLLFKKSVILSDIIGCPIRVGNYSMLNADVAENIAPDGVQNGTYNFFTEIVEESGEIAKVFAMQVTSTVQIIEPQPEPENGE</sequence>
<dbReference type="PANTHER" id="PTHR20898">
    <property type="entry name" value="DAEDALUS ON 3-RELATED-RELATED"/>
    <property type="match status" value="1"/>
</dbReference>
<dbReference type="EMBL" id="AP029263">
    <property type="protein sequence ID" value="BFF92763.1"/>
    <property type="molecule type" value="Genomic_DNA"/>
</dbReference>
<evidence type="ECO:0000313" key="2">
    <source>
        <dbReference type="EMBL" id="BFF92763.1"/>
    </source>
</evidence>
<protein>
    <submittedName>
        <fullName evidence="2">Uncharacterized protein</fullName>
    </submittedName>
</protein>
<organism evidence="2 3">
    <name type="scientific">Drosophila madeirensis</name>
    <name type="common">Fruit fly</name>
    <dbReference type="NCBI Taxonomy" id="30013"/>
    <lineage>
        <taxon>Eukaryota</taxon>
        <taxon>Metazoa</taxon>
        <taxon>Ecdysozoa</taxon>
        <taxon>Arthropoda</taxon>
        <taxon>Hexapoda</taxon>
        <taxon>Insecta</taxon>
        <taxon>Pterygota</taxon>
        <taxon>Neoptera</taxon>
        <taxon>Endopterygota</taxon>
        <taxon>Diptera</taxon>
        <taxon>Brachycera</taxon>
        <taxon>Muscomorpha</taxon>
        <taxon>Ephydroidea</taxon>
        <taxon>Drosophilidae</taxon>
        <taxon>Drosophila</taxon>
        <taxon>Sophophora</taxon>
    </lineage>
</organism>
<name>A0AAU9FAM1_DROMD</name>
<dbReference type="InterPro" id="IPR010512">
    <property type="entry name" value="DUF1091"/>
</dbReference>